<sequence length="127" mass="14472">MSDEIDVAATLAALRAEVRAQRARLPNLDPTPAERELQRVVEELEYTRVVSAHWPLEGRTPFEKVIAFINKVVRRYLRWYINPIVEQQNAFNDTAVRAIRLLVAENTALRAELAALHAQLQQSQPSS</sequence>
<proteinExistence type="predicted"/>
<dbReference type="EMBL" id="PNIQ01000703">
    <property type="protein sequence ID" value="PMP78858.1"/>
    <property type="molecule type" value="Genomic_DNA"/>
</dbReference>
<reference evidence="1 2" key="1">
    <citation type="submission" date="2018-01" db="EMBL/GenBank/DDBJ databases">
        <title>Metagenomic assembled genomes from two thermal pools in the Uzon Caldera, Kamchatka, Russia.</title>
        <authorList>
            <person name="Wilkins L."/>
            <person name="Ettinger C."/>
        </authorList>
    </citation>
    <scope>NUCLEOTIDE SEQUENCE [LARGE SCALE GENOMIC DNA]</scope>
    <source>
        <strain evidence="1">ZAV-02</strain>
    </source>
</reference>
<organism evidence="1 2">
    <name type="scientific">Chloroflexus aggregans</name>
    <dbReference type="NCBI Taxonomy" id="152260"/>
    <lineage>
        <taxon>Bacteria</taxon>
        <taxon>Bacillati</taxon>
        <taxon>Chloroflexota</taxon>
        <taxon>Chloroflexia</taxon>
        <taxon>Chloroflexales</taxon>
        <taxon>Chloroflexineae</taxon>
        <taxon>Chloroflexaceae</taxon>
        <taxon>Chloroflexus</taxon>
    </lineage>
</organism>
<protein>
    <submittedName>
        <fullName evidence="1">Uncharacterized protein</fullName>
    </submittedName>
</protein>
<gene>
    <name evidence="1" type="ORF">C0184_10540</name>
</gene>
<dbReference type="AlphaFoldDB" id="A0A2J6X328"/>
<comment type="caution">
    <text evidence="1">The sequence shown here is derived from an EMBL/GenBank/DDBJ whole genome shotgun (WGS) entry which is preliminary data.</text>
</comment>
<evidence type="ECO:0000313" key="2">
    <source>
        <dbReference type="Proteomes" id="UP000243376"/>
    </source>
</evidence>
<dbReference type="Proteomes" id="UP000243376">
    <property type="component" value="Unassembled WGS sequence"/>
</dbReference>
<name>A0A2J6X328_9CHLR</name>
<evidence type="ECO:0000313" key="1">
    <source>
        <dbReference type="EMBL" id="PMP78858.1"/>
    </source>
</evidence>
<accession>A0A2J6X328</accession>